<accession>A0A1I7YYQ2</accession>
<organism evidence="1 2">
    <name type="scientific">Steinernema glaseri</name>
    <dbReference type="NCBI Taxonomy" id="37863"/>
    <lineage>
        <taxon>Eukaryota</taxon>
        <taxon>Metazoa</taxon>
        <taxon>Ecdysozoa</taxon>
        <taxon>Nematoda</taxon>
        <taxon>Chromadorea</taxon>
        <taxon>Rhabditida</taxon>
        <taxon>Tylenchina</taxon>
        <taxon>Panagrolaimomorpha</taxon>
        <taxon>Strongyloidoidea</taxon>
        <taxon>Steinernematidae</taxon>
        <taxon>Steinernema</taxon>
    </lineage>
</organism>
<evidence type="ECO:0000313" key="2">
    <source>
        <dbReference type="WBParaSite" id="L893_g21037.t2"/>
    </source>
</evidence>
<reference evidence="2" key="1">
    <citation type="submission" date="2016-11" db="UniProtKB">
        <authorList>
            <consortium name="WormBaseParasite"/>
        </authorList>
    </citation>
    <scope>IDENTIFICATION</scope>
</reference>
<dbReference type="AlphaFoldDB" id="A0A1I7YYQ2"/>
<dbReference type="WBParaSite" id="L893_g21037.t2">
    <property type="protein sequence ID" value="L893_g21037.t2"/>
    <property type="gene ID" value="L893_g21037"/>
</dbReference>
<name>A0A1I7YYQ2_9BILA</name>
<dbReference type="Proteomes" id="UP000095287">
    <property type="component" value="Unplaced"/>
</dbReference>
<keyword evidence="1" id="KW-1185">Reference proteome</keyword>
<sequence length="188" mass="20860">MCPQLRDIIDMTADCSLHDAFPDDVILYTDIVLRFIPVLLSLLMCRSSYQLTCTAEDNEGAPVAGWMHKMCMATVAESATPPETVAPRGSIAEVPIRLADQLVNDGQATRSRGQMREVQVWAERALKNVGLPAKIEDCGSVANMWWMLHWRRDDIINAVVAPQIVQRRCRTALLGDVGVHDTTVNDTV</sequence>
<proteinExistence type="predicted"/>
<evidence type="ECO:0000313" key="1">
    <source>
        <dbReference type="Proteomes" id="UP000095287"/>
    </source>
</evidence>
<protein>
    <submittedName>
        <fullName evidence="2">Calponin-homology (CH) domain-containing protein</fullName>
    </submittedName>
</protein>